<keyword evidence="1" id="KW-0175">Coiled coil</keyword>
<dbReference type="Proteomes" id="UP000092716">
    <property type="component" value="Chromosome 14"/>
</dbReference>
<accession>A0A1B1E7G6</accession>
<dbReference type="VEuPathDB" id="PlasmoDB:PCOAH_00054330"/>
<dbReference type="RefSeq" id="XP_019917661.1">
    <property type="nucleotide sequence ID" value="XM_020062213.1"/>
</dbReference>
<organism evidence="3 4">
    <name type="scientific">Plasmodium coatneyi</name>
    <dbReference type="NCBI Taxonomy" id="208452"/>
    <lineage>
        <taxon>Eukaryota</taxon>
        <taxon>Sar</taxon>
        <taxon>Alveolata</taxon>
        <taxon>Apicomplexa</taxon>
        <taxon>Aconoidasida</taxon>
        <taxon>Haemosporida</taxon>
        <taxon>Plasmodiidae</taxon>
        <taxon>Plasmodium</taxon>
    </lineage>
</organism>
<feature type="compositionally biased region" description="Polar residues" evidence="2">
    <location>
        <begin position="316"/>
        <end position="354"/>
    </location>
</feature>
<dbReference type="EMBL" id="CP016252">
    <property type="protein sequence ID" value="ANQ10966.1"/>
    <property type="molecule type" value="Genomic_DNA"/>
</dbReference>
<dbReference type="GeneID" id="30912167"/>
<gene>
    <name evidence="3" type="ORF">PCOAH_00054330</name>
</gene>
<dbReference type="KEGG" id="pcot:PCOAH_00054330"/>
<dbReference type="InterPro" id="IPR008780">
    <property type="entry name" value="Plasmodium_Vir"/>
</dbReference>
<evidence type="ECO:0000256" key="2">
    <source>
        <dbReference type="SAM" id="MobiDB-lite"/>
    </source>
</evidence>
<feature type="compositionally biased region" description="Low complexity" evidence="2">
    <location>
        <begin position="297"/>
        <end position="309"/>
    </location>
</feature>
<name>A0A1B1E7G6_9APIC</name>
<sequence>MSETGSDFDNLPSKANYYNKFENSQEVCTGKCETEIVKYSLTTRGLEKHEGQIKNALAYLHKIYGDGKTPSKSEACHFLYYWIGEKLFGSTAQSPLTKTYVYSICGHINNYCTEEGNNSLVCGLPCNGQSDINQETFNDMKKVFDFWYDYGAIRTLLEYSGSEGIEKCKSYWQNVKAAHNKVVEHCGSHTDHDYCKNFWKPREDQIQQQLTEFQSELASAQDRKKREAQLASLAKEEAVRSATTTSSISSIIGTLAATAFPFLLYKYKLLPSWFGNNSNGRSRKKRSTARNRDTLTEDSSTFDSTDTSTIGPTDLAENSTVRSGVYTTPSTRQSTMNRETNNAPARQNIGYQNI</sequence>
<dbReference type="OrthoDB" id="380569at2759"/>
<protein>
    <submittedName>
        <fullName evidence="3">KIR protein</fullName>
    </submittedName>
</protein>
<feature type="coiled-coil region" evidence="1">
    <location>
        <begin position="203"/>
        <end position="230"/>
    </location>
</feature>
<evidence type="ECO:0000256" key="1">
    <source>
        <dbReference type="SAM" id="Coils"/>
    </source>
</evidence>
<reference evidence="4" key="1">
    <citation type="submission" date="2016-06" db="EMBL/GenBank/DDBJ databases">
        <title>First high quality genome sequence of Plasmodium coatneyi using continuous long reads from single molecule, real-time sequencing.</title>
        <authorList>
            <person name="Chien J.-T."/>
            <person name="Pakala S.B."/>
            <person name="Geraldo J.A."/>
            <person name="Lapp S.A."/>
            <person name="Barnwell J.W."/>
            <person name="Kissinger J.C."/>
            <person name="Galinski M.R."/>
            <person name="Humphrey J.C."/>
        </authorList>
    </citation>
    <scope>NUCLEOTIDE SEQUENCE [LARGE SCALE GENOMIC DNA]</scope>
    <source>
        <strain evidence="4">Hackeri</strain>
    </source>
</reference>
<evidence type="ECO:0000313" key="3">
    <source>
        <dbReference type="EMBL" id="ANQ10966.1"/>
    </source>
</evidence>
<keyword evidence="4" id="KW-1185">Reference proteome</keyword>
<evidence type="ECO:0000313" key="4">
    <source>
        <dbReference type="Proteomes" id="UP000092716"/>
    </source>
</evidence>
<dbReference type="AlphaFoldDB" id="A0A1B1E7G6"/>
<feature type="region of interest" description="Disordered" evidence="2">
    <location>
        <begin position="278"/>
        <end position="354"/>
    </location>
</feature>
<dbReference type="Pfam" id="PF05795">
    <property type="entry name" value="Plasmodium_Vir"/>
    <property type="match status" value="1"/>
</dbReference>
<proteinExistence type="predicted"/>